<comment type="caution">
    <text evidence="1">The sequence shown here is derived from an EMBL/GenBank/DDBJ whole genome shotgun (WGS) entry which is preliminary data.</text>
</comment>
<organism evidence="1 2">
    <name type="scientific">Vaccinium darrowii</name>
    <dbReference type="NCBI Taxonomy" id="229202"/>
    <lineage>
        <taxon>Eukaryota</taxon>
        <taxon>Viridiplantae</taxon>
        <taxon>Streptophyta</taxon>
        <taxon>Embryophyta</taxon>
        <taxon>Tracheophyta</taxon>
        <taxon>Spermatophyta</taxon>
        <taxon>Magnoliopsida</taxon>
        <taxon>eudicotyledons</taxon>
        <taxon>Gunneridae</taxon>
        <taxon>Pentapetalae</taxon>
        <taxon>asterids</taxon>
        <taxon>Ericales</taxon>
        <taxon>Ericaceae</taxon>
        <taxon>Vaccinioideae</taxon>
        <taxon>Vaccinieae</taxon>
        <taxon>Vaccinium</taxon>
    </lineage>
</organism>
<proteinExistence type="predicted"/>
<dbReference type="Proteomes" id="UP000828048">
    <property type="component" value="Chromosome 1"/>
</dbReference>
<dbReference type="EMBL" id="CM037151">
    <property type="protein sequence ID" value="KAH7842128.1"/>
    <property type="molecule type" value="Genomic_DNA"/>
</dbReference>
<evidence type="ECO:0000313" key="2">
    <source>
        <dbReference type="Proteomes" id="UP000828048"/>
    </source>
</evidence>
<gene>
    <name evidence="1" type="ORF">Vadar_001785</name>
</gene>
<reference evidence="1 2" key="1">
    <citation type="journal article" date="2021" name="Hortic Res">
        <title>High-quality reference genome and annotation aids understanding of berry development for evergreen blueberry (Vaccinium darrowii).</title>
        <authorList>
            <person name="Yu J."/>
            <person name="Hulse-Kemp A.M."/>
            <person name="Babiker E."/>
            <person name="Staton M."/>
        </authorList>
    </citation>
    <scope>NUCLEOTIDE SEQUENCE [LARGE SCALE GENOMIC DNA]</scope>
    <source>
        <strain evidence="2">cv. NJ 8807/NJ 8810</strain>
        <tissue evidence="1">Young leaf</tissue>
    </source>
</reference>
<evidence type="ECO:0000313" key="1">
    <source>
        <dbReference type="EMBL" id="KAH7842128.1"/>
    </source>
</evidence>
<keyword evidence="2" id="KW-1185">Reference proteome</keyword>
<name>A0ACB7XML6_9ERIC</name>
<protein>
    <submittedName>
        <fullName evidence="1">Uncharacterized protein</fullName>
    </submittedName>
</protein>
<accession>A0ACB7XML6</accession>
<sequence>MESDAKAHVRRCHACQKFGNLVHAPVVELHAIRAPYPFHTWAMDLVGPITPHSRKHQWILAATEVSTKWVEAVPLKKATGAAVAQFIKENIICRFGIPKVILSDNGTPFINKDVGELLQSYSAEHQTSTPYYPQGNGQAEATNKSLVQILSKLLDEKGGTWSDHLITALWAYRTAKRKATRTSPFNLVYGAETVLPVELSVPSARLALSTEATAAERRADLEALEERQELAAEHQAKYWESVSRFYNKSMVPREFKVGDLVWKSTTDVMRNVKLPKFTPRWEGPYQVINAGTSGHYRLSRVSDGFLTGPINIKFMKKYYP</sequence>